<dbReference type="InterPro" id="IPR008283">
    <property type="entry name" value="Peptidase_M17_N"/>
</dbReference>
<dbReference type="NCBIfam" id="NF002074">
    <property type="entry name" value="PRK00913.1-4"/>
    <property type="match status" value="1"/>
</dbReference>
<feature type="active site" evidence="8">
    <location>
        <position position="283"/>
    </location>
</feature>
<feature type="binding site" evidence="8">
    <location>
        <position position="353"/>
    </location>
    <ligand>
        <name>Mn(2+)</name>
        <dbReference type="ChEBI" id="CHEBI:29035"/>
        <label>1</label>
    </ligand>
</feature>
<feature type="binding site" evidence="8">
    <location>
        <position position="271"/>
    </location>
    <ligand>
        <name>Mn(2+)</name>
        <dbReference type="ChEBI" id="CHEBI:29035"/>
        <label>2</label>
    </ligand>
</feature>
<dbReference type="EC" id="3.4.11.10" evidence="8"/>
<dbReference type="Pfam" id="PF02789">
    <property type="entry name" value="Peptidase_M17_N"/>
    <property type="match status" value="1"/>
</dbReference>
<keyword evidence="4 8" id="KW-0031">Aminopeptidase</keyword>
<gene>
    <name evidence="8" type="primary">pepA</name>
    <name evidence="10" type="ORF">LZC94_43850</name>
</gene>
<evidence type="ECO:0000256" key="1">
    <source>
        <dbReference type="ARBA" id="ARBA00000135"/>
    </source>
</evidence>
<dbReference type="RefSeq" id="WP_394824371.1">
    <property type="nucleotide sequence ID" value="NZ_CP089984.1"/>
</dbReference>
<keyword evidence="5 8" id="KW-0645">Protease</keyword>
<dbReference type="Proteomes" id="UP001370348">
    <property type="component" value="Chromosome"/>
</dbReference>
<dbReference type="Pfam" id="PF00883">
    <property type="entry name" value="Peptidase_M17"/>
    <property type="match status" value="1"/>
</dbReference>
<dbReference type="CDD" id="cd00433">
    <property type="entry name" value="Peptidase_M17"/>
    <property type="match status" value="1"/>
</dbReference>
<evidence type="ECO:0000259" key="9">
    <source>
        <dbReference type="PROSITE" id="PS00631"/>
    </source>
</evidence>
<proteinExistence type="inferred from homology"/>
<protein>
    <recommendedName>
        <fullName evidence="8">Probable cytosol aminopeptidase</fullName>
        <ecNumber evidence="8">3.4.11.1</ecNumber>
    </recommendedName>
    <alternativeName>
        <fullName evidence="8">Leucine aminopeptidase</fullName>
        <shortName evidence="8">LAP</shortName>
        <ecNumber evidence="8">3.4.11.10</ecNumber>
    </alternativeName>
    <alternativeName>
        <fullName evidence="8">Leucyl aminopeptidase</fullName>
    </alternativeName>
</protein>
<evidence type="ECO:0000313" key="11">
    <source>
        <dbReference type="Proteomes" id="UP001370348"/>
    </source>
</evidence>
<keyword evidence="6 8" id="KW-0378">Hydrolase</keyword>
<dbReference type="Gene3D" id="3.40.220.10">
    <property type="entry name" value="Leucine Aminopeptidase, subunit E, domain 1"/>
    <property type="match status" value="1"/>
</dbReference>
<evidence type="ECO:0000256" key="7">
    <source>
        <dbReference type="ARBA" id="ARBA00023211"/>
    </source>
</evidence>
<comment type="catalytic activity">
    <reaction evidence="1 8">
        <text>Release of an N-terminal amino acid, Xaa-|-Yaa-, in which Xaa is preferably Leu, but may be other amino acids including Pro although not Arg or Lys, and Yaa may be Pro. Amino acid amides and methyl esters are also readily hydrolyzed, but rates on arylamides are exceedingly low.</text>
        <dbReference type="EC" id="3.4.11.1"/>
    </reaction>
</comment>
<comment type="function">
    <text evidence="8">Presumably involved in the processing and regular turnover of intracellular proteins. Catalyzes the removal of unsubstituted N-terminal amino acids from various peptides.</text>
</comment>
<dbReference type="GO" id="GO:0004177">
    <property type="term" value="F:aminopeptidase activity"/>
    <property type="evidence" value="ECO:0007669"/>
    <property type="project" value="UniProtKB-KW"/>
</dbReference>
<name>A0ABZ2LYA4_9BACT</name>
<comment type="catalytic activity">
    <reaction evidence="2 8">
        <text>Release of an N-terminal amino acid, preferentially leucine, but not glutamic or aspartic acids.</text>
        <dbReference type="EC" id="3.4.11.10"/>
    </reaction>
</comment>
<dbReference type="PANTHER" id="PTHR11963">
    <property type="entry name" value="LEUCINE AMINOPEPTIDASE-RELATED"/>
    <property type="match status" value="1"/>
</dbReference>
<dbReference type="HAMAP" id="MF_00181">
    <property type="entry name" value="Cytosol_peptidase_M17"/>
    <property type="match status" value="1"/>
</dbReference>
<dbReference type="PRINTS" id="PR00481">
    <property type="entry name" value="LAMNOPPTDASE"/>
</dbReference>
<feature type="binding site" evidence="8">
    <location>
        <position position="276"/>
    </location>
    <ligand>
        <name>Mn(2+)</name>
        <dbReference type="ChEBI" id="CHEBI:29035"/>
        <label>2</label>
    </ligand>
</feature>
<dbReference type="NCBIfam" id="NF002073">
    <property type="entry name" value="PRK00913.1-2"/>
    <property type="match status" value="1"/>
</dbReference>
<evidence type="ECO:0000256" key="5">
    <source>
        <dbReference type="ARBA" id="ARBA00022670"/>
    </source>
</evidence>
<evidence type="ECO:0000256" key="4">
    <source>
        <dbReference type="ARBA" id="ARBA00022438"/>
    </source>
</evidence>
<dbReference type="InterPro" id="IPR023042">
    <property type="entry name" value="Peptidase_M17_leu_NH2_pept"/>
</dbReference>
<sequence length="503" mass="53656">MALSLSIRSAQPLELEADVTVFGVWAFDPSKKLPDAIKDVDRALGEGGLLALVKKEEFSGKPDQSLSIPTLGRVPGINRIVFLGLGDRASVKDPETRTFAARAARAALGDRAKSLVVVLPEGIEKHLRAVGEGIELGAYRFTKHLTGDRRPKEVLETVTFVLSSKKSGDGKADGKKDIALGQKIAFGVNLARDLSNEPANILTPAALANEAQKMAKANGLKIEIFDYKEIQKRGMALIDAVGRGSVNEPRFVHISYTPAKKAKKKFVFVGKGITFDTGGISIKPAQGMGEMKHDMSGAANMVGLMAAVAAVKPHVEVHALMACAENMPSGNAYRPGDVWPSLDGKSVEIINTDAEGRLVLADALAYGAQLEPDLLVDNATLTGACIVALGNTYSGWYANSEDAIRDFSDALKASGEQMWRMPLIEELREQLKSDTADLKHMGDRSGGSITAALFLREFIGKTKNWVHADIAGPATSDRATGWNAKGATGHGVLTFLSLIEKAG</sequence>
<dbReference type="SUPFAM" id="SSF53187">
    <property type="entry name" value="Zn-dependent exopeptidases"/>
    <property type="match status" value="1"/>
</dbReference>
<dbReference type="PANTHER" id="PTHR11963:SF23">
    <property type="entry name" value="CYTOSOL AMINOPEPTIDASE"/>
    <property type="match status" value="1"/>
</dbReference>
<dbReference type="EC" id="3.4.11.1" evidence="8"/>
<evidence type="ECO:0000256" key="8">
    <source>
        <dbReference type="HAMAP-Rule" id="MF_00181"/>
    </source>
</evidence>
<comment type="cofactor">
    <cofactor evidence="8">
        <name>Mn(2+)</name>
        <dbReference type="ChEBI" id="CHEBI:29035"/>
    </cofactor>
    <text evidence="8">Binds 2 manganese ions per subunit.</text>
</comment>
<dbReference type="InterPro" id="IPR043472">
    <property type="entry name" value="Macro_dom-like"/>
</dbReference>
<keyword evidence="8" id="KW-0479">Metal-binding</keyword>
<feature type="binding site" evidence="8">
    <location>
        <position position="276"/>
    </location>
    <ligand>
        <name>Mn(2+)</name>
        <dbReference type="ChEBI" id="CHEBI:29035"/>
        <label>1</label>
    </ligand>
</feature>
<evidence type="ECO:0000256" key="3">
    <source>
        <dbReference type="ARBA" id="ARBA00009528"/>
    </source>
</evidence>
<feature type="domain" description="Cytosol aminopeptidase" evidence="9">
    <location>
        <begin position="351"/>
        <end position="358"/>
    </location>
</feature>
<dbReference type="PROSITE" id="PS00631">
    <property type="entry name" value="CYTOSOL_AP"/>
    <property type="match status" value="1"/>
</dbReference>
<accession>A0ABZ2LYA4</accession>
<feature type="binding site" evidence="8">
    <location>
        <position position="355"/>
    </location>
    <ligand>
        <name>Mn(2+)</name>
        <dbReference type="ChEBI" id="CHEBI:29035"/>
        <label>2</label>
    </ligand>
</feature>
<feature type="binding site" evidence="8">
    <location>
        <position position="355"/>
    </location>
    <ligand>
        <name>Mn(2+)</name>
        <dbReference type="ChEBI" id="CHEBI:29035"/>
        <label>1</label>
    </ligand>
</feature>
<dbReference type="InterPro" id="IPR011356">
    <property type="entry name" value="Leucine_aapep/pepB"/>
</dbReference>
<dbReference type="Gene3D" id="3.40.630.10">
    <property type="entry name" value="Zn peptidases"/>
    <property type="match status" value="1"/>
</dbReference>
<dbReference type="InterPro" id="IPR000819">
    <property type="entry name" value="Peptidase_M17_C"/>
</dbReference>
<evidence type="ECO:0000313" key="10">
    <source>
        <dbReference type="EMBL" id="WXB14746.1"/>
    </source>
</evidence>
<dbReference type="EMBL" id="CP089984">
    <property type="protein sequence ID" value="WXB14746.1"/>
    <property type="molecule type" value="Genomic_DNA"/>
</dbReference>
<comment type="subcellular location">
    <subcellularLocation>
        <location evidence="8">Cytoplasm</location>
    </subcellularLocation>
</comment>
<feature type="active site" evidence="8">
    <location>
        <position position="357"/>
    </location>
</feature>
<keyword evidence="8" id="KW-0963">Cytoplasm</keyword>
<dbReference type="SUPFAM" id="SSF52949">
    <property type="entry name" value="Macro domain-like"/>
    <property type="match status" value="1"/>
</dbReference>
<evidence type="ECO:0000256" key="2">
    <source>
        <dbReference type="ARBA" id="ARBA00000967"/>
    </source>
</evidence>
<evidence type="ECO:0000256" key="6">
    <source>
        <dbReference type="ARBA" id="ARBA00022801"/>
    </source>
</evidence>
<comment type="similarity">
    <text evidence="3 8">Belongs to the peptidase M17 family.</text>
</comment>
<reference evidence="10 11" key="1">
    <citation type="submission" date="2021-12" db="EMBL/GenBank/DDBJ databases">
        <title>Discovery of the Pendulisporaceae a myxobacterial family with distinct sporulation behavior and unique specialized metabolism.</title>
        <authorList>
            <person name="Garcia R."/>
            <person name="Popoff A."/>
            <person name="Bader C.D."/>
            <person name="Loehr J."/>
            <person name="Walesch S."/>
            <person name="Walt C."/>
            <person name="Boldt J."/>
            <person name="Bunk B."/>
            <person name="Haeckl F.J.F.P.J."/>
            <person name="Gunesch A.P."/>
            <person name="Birkelbach J."/>
            <person name="Nuebel U."/>
            <person name="Pietschmann T."/>
            <person name="Bach T."/>
            <person name="Mueller R."/>
        </authorList>
    </citation>
    <scope>NUCLEOTIDE SEQUENCE [LARGE SCALE GENOMIC DNA]</scope>
    <source>
        <strain evidence="10 11">MSr11954</strain>
    </source>
</reference>
<feature type="binding site" evidence="8">
    <location>
        <position position="294"/>
    </location>
    <ligand>
        <name>Mn(2+)</name>
        <dbReference type="ChEBI" id="CHEBI:29035"/>
        <label>2</label>
    </ligand>
</feature>
<organism evidence="10 11">
    <name type="scientific">Pendulispora albinea</name>
    <dbReference type="NCBI Taxonomy" id="2741071"/>
    <lineage>
        <taxon>Bacteria</taxon>
        <taxon>Pseudomonadati</taxon>
        <taxon>Myxococcota</taxon>
        <taxon>Myxococcia</taxon>
        <taxon>Myxococcales</taxon>
        <taxon>Sorangiineae</taxon>
        <taxon>Pendulisporaceae</taxon>
        <taxon>Pendulispora</taxon>
    </lineage>
</organism>
<keyword evidence="7 8" id="KW-0464">Manganese</keyword>
<keyword evidence="11" id="KW-1185">Reference proteome</keyword>